<dbReference type="AlphaFoldDB" id="A0A1W0A7Y6"/>
<proteinExistence type="predicted"/>
<organism evidence="2 3">
    <name type="scientific">Thraustotheca clavata</name>
    <dbReference type="NCBI Taxonomy" id="74557"/>
    <lineage>
        <taxon>Eukaryota</taxon>
        <taxon>Sar</taxon>
        <taxon>Stramenopiles</taxon>
        <taxon>Oomycota</taxon>
        <taxon>Saprolegniomycetes</taxon>
        <taxon>Saprolegniales</taxon>
        <taxon>Achlyaceae</taxon>
        <taxon>Thraustotheca</taxon>
    </lineage>
</organism>
<reference evidence="2 3" key="1">
    <citation type="journal article" date="2014" name="Genome Biol. Evol.">
        <title>The secreted proteins of Achlya hypogyna and Thraustotheca clavata identify the ancestral oomycete secretome and reveal gene acquisitions by horizontal gene transfer.</title>
        <authorList>
            <person name="Misner I."/>
            <person name="Blouin N."/>
            <person name="Leonard G."/>
            <person name="Richards T.A."/>
            <person name="Lane C.E."/>
        </authorList>
    </citation>
    <scope>NUCLEOTIDE SEQUENCE [LARGE SCALE GENOMIC DNA]</scope>
    <source>
        <strain evidence="2 3">ATCC 34112</strain>
    </source>
</reference>
<evidence type="ECO:0000259" key="1">
    <source>
        <dbReference type="Pfam" id="PF13401"/>
    </source>
</evidence>
<dbReference type="InterPro" id="IPR025662">
    <property type="entry name" value="Sigma_54_int_dom_ATP-bd_1"/>
</dbReference>
<feature type="non-terminal residue" evidence="2">
    <location>
        <position position="1"/>
    </location>
</feature>
<dbReference type="Pfam" id="PF13401">
    <property type="entry name" value="AAA_22"/>
    <property type="match status" value="1"/>
</dbReference>
<protein>
    <recommendedName>
        <fullName evidence="1">ORC1/DEAH AAA+ ATPase domain-containing protein</fullName>
    </recommendedName>
</protein>
<sequence>FLHKTYRERKDMADELSQVLPDMDLRVPPFVLTMHPRTTSSLSHQEITALQSAGLFTIRIGPETPIYVFQREHFKNILKQRDLIMNMSKDHCQLIFRNEKLYAKNLSSASNTQVNRRYMLILIVVDVGVMHELHDRSELCMFDWLQYTVRAMAYTRDKATCRNDVIPVMAASHLIVCVINDHIHVMFANPLITKNENMLLIGQVLLKYFSSSTKRLSFKNEYHSIISGLADSNNPLVSVKLSFATYFSLIRAMLDGCRVLHFGGHGRPGELFFEGDASEPLIGTIVNCNEFTKFLGITPPQSISQVSLVVLLVCHSESMGNQSNMLFKYILTWLANSLINYGIRHIIAVKMDSKLRDWVASVFSQRFYSELGSGATVQNAYISGIKAVQAHDLSNANFEAAKILLLPQSISHDEVILPMVTQDAYQLKHFPNPFERCVASESIEFRHKEECVISTYLARPPHHQFYTRLMIITGEEGVGKSHLARAIGDDLEIRGYFDGGVHTINVQTYVTSFSLSSGDNLYTDVQAEVSASLKAFSGSCSSYINLVLQKLNILRTTAQCLIILDNCDLLVEDTSAFAAFVDAVLGSHPCWKLLVTCTSVDDHLQNTTGFSIMTYNVLPLGFEECCQLFAHMMAKAKYPITVLHFHQKIDPKTPKSELWKLLLFHPLTKNVLRGLPKVINRVVDDIVAQKTTIDDWYQAYLSNN</sequence>
<evidence type="ECO:0000313" key="3">
    <source>
        <dbReference type="Proteomes" id="UP000243217"/>
    </source>
</evidence>
<dbReference type="STRING" id="74557.A0A1W0A7Y6"/>
<dbReference type="SUPFAM" id="SSF52540">
    <property type="entry name" value="P-loop containing nucleoside triphosphate hydrolases"/>
    <property type="match status" value="1"/>
</dbReference>
<dbReference type="InterPro" id="IPR049945">
    <property type="entry name" value="AAA_22"/>
</dbReference>
<evidence type="ECO:0000313" key="2">
    <source>
        <dbReference type="EMBL" id="OQS06345.1"/>
    </source>
</evidence>
<keyword evidence="3" id="KW-1185">Reference proteome</keyword>
<dbReference type="Gene3D" id="3.40.50.300">
    <property type="entry name" value="P-loop containing nucleotide triphosphate hydrolases"/>
    <property type="match status" value="1"/>
</dbReference>
<gene>
    <name evidence="2" type="ORF">THRCLA_01611</name>
</gene>
<name>A0A1W0A7Y6_9STRA</name>
<dbReference type="Proteomes" id="UP000243217">
    <property type="component" value="Unassembled WGS sequence"/>
</dbReference>
<comment type="caution">
    <text evidence="2">The sequence shown here is derived from an EMBL/GenBank/DDBJ whole genome shotgun (WGS) entry which is preliminary data.</text>
</comment>
<dbReference type="EMBL" id="JNBS01000354">
    <property type="protein sequence ID" value="OQS06345.1"/>
    <property type="molecule type" value="Genomic_DNA"/>
</dbReference>
<dbReference type="PROSITE" id="PS00675">
    <property type="entry name" value="SIGMA54_INTERACT_1"/>
    <property type="match status" value="1"/>
</dbReference>
<feature type="domain" description="ORC1/DEAH AAA+ ATPase" evidence="1">
    <location>
        <begin position="466"/>
        <end position="576"/>
    </location>
</feature>
<dbReference type="GO" id="GO:0016887">
    <property type="term" value="F:ATP hydrolysis activity"/>
    <property type="evidence" value="ECO:0007669"/>
    <property type="project" value="InterPro"/>
</dbReference>
<dbReference type="OrthoDB" id="68467at2759"/>
<dbReference type="InterPro" id="IPR027417">
    <property type="entry name" value="P-loop_NTPase"/>
</dbReference>
<accession>A0A1W0A7Y6</accession>